<evidence type="ECO:0000256" key="9">
    <source>
        <dbReference type="ARBA" id="ARBA00023065"/>
    </source>
</evidence>
<keyword evidence="11" id="KW-0066">ATP synthesis</keyword>
<evidence type="ECO:0000256" key="8">
    <source>
        <dbReference type="ARBA" id="ARBA00022989"/>
    </source>
</evidence>
<sequence length="249" mass="27246">MIKTFMINSPLEQFEVVSYININAPLLGYLNLAFTNLGLYSLLTLFLVISLHLVGNNEKKLVPSPWSIGLESSYASVLNTVRGQIGGANERYLPFIYSLFFFLLISNLIGNVPYQYAVGTSVIVSLGLSITIFMGVTILGLAKHKVHFLSFFVPAGTPFGLVPMLVLIEFISYIARAFSLGVRLFANLVAGHSLLKILSGLLAKLFTSGIIVLFVTLVPFAIFILLCGLEIAVSFLLTCSYLKDAIDLH</sequence>
<keyword evidence="7" id="KW-0375">Hydrogen ion transport</keyword>
<evidence type="ECO:0000256" key="4">
    <source>
        <dbReference type="ARBA" id="ARBA00022448"/>
    </source>
</evidence>
<dbReference type="GO" id="GO:0045259">
    <property type="term" value="C:proton-transporting ATP synthase complex"/>
    <property type="evidence" value="ECO:0007669"/>
    <property type="project" value="UniProtKB-KW"/>
</dbReference>
<dbReference type="NCBIfam" id="TIGR01131">
    <property type="entry name" value="ATP_synt_6_or_A"/>
    <property type="match status" value="1"/>
</dbReference>
<dbReference type="InterPro" id="IPR000568">
    <property type="entry name" value="ATP_synth_F0_asu"/>
</dbReference>
<organism evidence="14">
    <name type="scientific">Clavulina sp</name>
    <dbReference type="NCBI Taxonomy" id="1745192"/>
    <lineage>
        <taxon>Eukaryota</taxon>
        <taxon>Fungi</taxon>
        <taxon>Dikarya</taxon>
        <taxon>Basidiomycota</taxon>
        <taxon>Agaricomycotina</taxon>
        <taxon>Agaricomycetes</taxon>
        <taxon>Cantharellales</taxon>
        <taxon>Hydnaceae</taxon>
        <taxon>Clavulina</taxon>
    </lineage>
</organism>
<dbReference type="FunFam" id="1.20.120.220:FF:000003">
    <property type="entry name" value="ATP synthase subunit a"/>
    <property type="match status" value="1"/>
</dbReference>
<dbReference type="HAMAP" id="MF_01393">
    <property type="entry name" value="ATP_synth_a_bact"/>
    <property type="match status" value="1"/>
</dbReference>
<keyword evidence="8 13" id="KW-1133">Transmembrane helix</keyword>
<dbReference type="Gene3D" id="1.20.120.220">
    <property type="entry name" value="ATP synthase, F0 complex, subunit A"/>
    <property type="match status" value="1"/>
</dbReference>
<dbReference type="PROSITE" id="PS00449">
    <property type="entry name" value="ATPASE_A"/>
    <property type="match status" value="1"/>
</dbReference>
<evidence type="ECO:0000256" key="5">
    <source>
        <dbReference type="ARBA" id="ARBA00022547"/>
    </source>
</evidence>
<dbReference type="InterPro" id="IPR023011">
    <property type="entry name" value="ATP_synth_F0_asu_AS"/>
</dbReference>
<keyword evidence="14" id="KW-0496">Mitochondrion</keyword>
<dbReference type="AlphaFoldDB" id="A0A890JKK3"/>
<keyword evidence="9" id="KW-0406">Ion transport</keyword>
<dbReference type="PANTHER" id="PTHR11410">
    <property type="entry name" value="ATP SYNTHASE SUBUNIT A"/>
    <property type="match status" value="1"/>
</dbReference>
<feature type="transmembrane region" description="Helical" evidence="13">
    <location>
        <begin position="148"/>
        <end position="174"/>
    </location>
</feature>
<evidence type="ECO:0000256" key="7">
    <source>
        <dbReference type="ARBA" id="ARBA00022781"/>
    </source>
</evidence>
<gene>
    <name evidence="14" type="primary">atp6</name>
</gene>
<keyword evidence="6 13" id="KW-0812">Transmembrane</keyword>
<evidence type="ECO:0000256" key="6">
    <source>
        <dbReference type="ARBA" id="ARBA00022692"/>
    </source>
</evidence>
<evidence type="ECO:0000313" key="14">
    <source>
        <dbReference type="EMBL" id="QRH18075.1"/>
    </source>
</evidence>
<accession>A0A890JKK3</accession>
<evidence type="ECO:0000256" key="10">
    <source>
        <dbReference type="ARBA" id="ARBA00023136"/>
    </source>
</evidence>
<dbReference type="GO" id="GO:0005743">
    <property type="term" value="C:mitochondrial inner membrane"/>
    <property type="evidence" value="ECO:0007669"/>
    <property type="project" value="UniProtKB-SubCell"/>
</dbReference>
<keyword evidence="5" id="KW-0138">CF(0)</keyword>
<feature type="transmembrane region" description="Helical" evidence="13">
    <location>
        <begin position="37"/>
        <end position="55"/>
    </location>
</feature>
<dbReference type="SUPFAM" id="SSF81336">
    <property type="entry name" value="F1F0 ATP synthase subunit A"/>
    <property type="match status" value="1"/>
</dbReference>
<comment type="similarity">
    <text evidence="2">Belongs to the ATPase A chain family.</text>
</comment>
<geneLocation type="mitochondrion" evidence="14"/>
<evidence type="ECO:0000256" key="2">
    <source>
        <dbReference type="ARBA" id="ARBA00006810"/>
    </source>
</evidence>
<dbReference type="EMBL" id="MT649302">
    <property type="protein sequence ID" value="QRH18075.1"/>
    <property type="molecule type" value="Genomic_DNA"/>
</dbReference>
<evidence type="ECO:0000256" key="12">
    <source>
        <dbReference type="RuleBase" id="RU004450"/>
    </source>
</evidence>
<comment type="subcellular location">
    <subcellularLocation>
        <location evidence="1 12">Mitochondrion inner membrane</location>
        <topology evidence="1 12">Multi-pass membrane protein</topology>
    </subcellularLocation>
</comment>
<dbReference type="Pfam" id="PF00119">
    <property type="entry name" value="ATP-synt_A"/>
    <property type="match status" value="1"/>
</dbReference>
<evidence type="ECO:0000256" key="13">
    <source>
        <dbReference type="SAM" id="Phobius"/>
    </source>
</evidence>
<dbReference type="CDD" id="cd00310">
    <property type="entry name" value="ATP-synt_Fo_a_6"/>
    <property type="match status" value="1"/>
</dbReference>
<proteinExistence type="inferred from homology"/>
<protein>
    <recommendedName>
        <fullName evidence="3 12">ATP synthase subunit a</fullName>
    </recommendedName>
</protein>
<dbReference type="GO" id="GO:0046933">
    <property type="term" value="F:proton-transporting ATP synthase activity, rotational mechanism"/>
    <property type="evidence" value="ECO:0007669"/>
    <property type="project" value="TreeGrafter"/>
</dbReference>
<evidence type="ECO:0000256" key="3">
    <source>
        <dbReference type="ARBA" id="ARBA00021312"/>
    </source>
</evidence>
<keyword evidence="4" id="KW-0813">Transport</keyword>
<dbReference type="InterPro" id="IPR035908">
    <property type="entry name" value="F0_ATP_A_sf"/>
</dbReference>
<keyword evidence="10 13" id="KW-0472">Membrane</keyword>
<feature type="transmembrane region" description="Helical" evidence="13">
    <location>
        <begin position="180"/>
        <end position="198"/>
    </location>
</feature>
<evidence type="ECO:0000256" key="1">
    <source>
        <dbReference type="ARBA" id="ARBA00004448"/>
    </source>
</evidence>
<evidence type="ECO:0000256" key="11">
    <source>
        <dbReference type="ARBA" id="ARBA00023310"/>
    </source>
</evidence>
<feature type="transmembrane region" description="Helical" evidence="13">
    <location>
        <begin position="92"/>
        <end position="110"/>
    </location>
</feature>
<dbReference type="PANTHER" id="PTHR11410:SF0">
    <property type="entry name" value="ATP SYNTHASE SUBUNIT A"/>
    <property type="match status" value="1"/>
</dbReference>
<dbReference type="PRINTS" id="PR00123">
    <property type="entry name" value="ATPASEA"/>
</dbReference>
<feature type="transmembrane region" description="Helical" evidence="13">
    <location>
        <begin position="116"/>
        <end position="141"/>
    </location>
</feature>
<reference evidence="14" key="1">
    <citation type="journal article" date="2020" name="Mitochondrial DNA Part B Resour">
        <title>Characterization and phylogenetic analysis of the complete mitochondrial genome of Clavulina sp. (Cantharellales: Clavulinaceae).</title>
        <authorList>
            <person name="Tan M."/>
            <person name="Zhao G."/>
        </authorList>
    </citation>
    <scope>NUCLEOTIDE SEQUENCE</scope>
</reference>
<dbReference type="InterPro" id="IPR045083">
    <property type="entry name" value="ATP_synth_F0_asu_bact/mt"/>
</dbReference>
<name>A0A890JKK3_9AGAM</name>
<feature type="transmembrane region" description="Helical" evidence="13">
    <location>
        <begin position="210"/>
        <end position="237"/>
    </location>
</feature>